<gene>
    <name evidence="1" type="ORF">METZ01_LOCUS164650</name>
</gene>
<dbReference type="Gene3D" id="3.50.50.60">
    <property type="entry name" value="FAD/NAD(P)-binding domain"/>
    <property type="match status" value="1"/>
</dbReference>
<dbReference type="InterPro" id="IPR036188">
    <property type="entry name" value="FAD/NAD-bd_sf"/>
</dbReference>
<dbReference type="EMBL" id="UINC01029304">
    <property type="protein sequence ID" value="SVB11796.1"/>
    <property type="molecule type" value="Genomic_DNA"/>
</dbReference>
<evidence type="ECO:0000313" key="1">
    <source>
        <dbReference type="EMBL" id="SVB11796.1"/>
    </source>
</evidence>
<reference evidence="1" key="1">
    <citation type="submission" date="2018-05" db="EMBL/GenBank/DDBJ databases">
        <authorList>
            <person name="Lanie J.A."/>
            <person name="Ng W.-L."/>
            <person name="Kazmierczak K.M."/>
            <person name="Andrzejewski T.M."/>
            <person name="Davidsen T.M."/>
            <person name="Wayne K.J."/>
            <person name="Tettelin H."/>
            <person name="Glass J.I."/>
            <person name="Rusch D."/>
            <person name="Podicherti R."/>
            <person name="Tsui H.-C.T."/>
            <person name="Winkler M.E."/>
        </authorList>
    </citation>
    <scope>NUCLEOTIDE SEQUENCE</scope>
</reference>
<dbReference type="InterPro" id="IPR006905">
    <property type="entry name" value="Flavin_halogenase"/>
</dbReference>
<dbReference type="PANTHER" id="PTHR43747:SF4">
    <property type="entry name" value="FLAVIN-DEPENDENT TRYPTOPHAN HALOGENASE"/>
    <property type="match status" value="1"/>
</dbReference>
<dbReference type="PANTHER" id="PTHR43747">
    <property type="entry name" value="FAD-BINDING PROTEIN"/>
    <property type="match status" value="1"/>
</dbReference>
<proteinExistence type="predicted"/>
<protein>
    <recommendedName>
        <fullName evidence="2">Tryptophan halogenase</fullName>
    </recommendedName>
</protein>
<sequence>MNIIIVGGGTAGWMTATTLLSEFPDKKITLVESPNISNIGVGESTVAGGQSGFQGIANWLNLVGINDLDFMPHCDSIYKLSIAFKDWYRKDSGTFHYPFGMPRFLPNIGLDDWHFKKILYPETPVSDYAEWFFPGMALVNQNKSLFTDDFNSLSDTPENEVQLHSKYSYQFDATKFGIWLRDNYCKAKNPFKFTHILSEVQGITLNDNGIEHLILENGQKLKADLFIDCTGFKSLLLTKTFGVSFIDINDYIPNNLAWATKIPYRDPETQIVNYTNCTAIENGWIWEIPLFSRMGAGYVFSDKFVSTEGALKEFQQGLTKKGYENVEDLEYHLIPMRCGIQSKLWVKNTCAIGLAAGFVEPLQSNGLHCIHQFVFNLCRVLERGYISEWDRKEFTTKCHDDFYGFAATVATNYVLSHRDDSKYWKAIQDKEWPSELFSPNCDDLSGKFHQAYREKNFNNQFNSYSPVHILATGMNWNPTDIHAIKYGGGNMEIIKKITETKEQQINERKRNWNKQVKDFPSPYQYLKNNIHNEL</sequence>
<dbReference type="GO" id="GO:0004497">
    <property type="term" value="F:monooxygenase activity"/>
    <property type="evidence" value="ECO:0007669"/>
    <property type="project" value="InterPro"/>
</dbReference>
<dbReference type="PIRSF" id="PIRSF011396">
    <property type="entry name" value="Trp_halogenase"/>
    <property type="match status" value="1"/>
</dbReference>
<dbReference type="InterPro" id="IPR033856">
    <property type="entry name" value="Trp_halogen"/>
</dbReference>
<accession>A0A382BDC1</accession>
<organism evidence="1">
    <name type="scientific">marine metagenome</name>
    <dbReference type="NCBI Taxonomy" id="408172"/>
    <lineage>
        <taxon>unclassified sequences</taxon>
        <taxon>metagenomes</taxon>
        <taxon>ecological metagenomes</taxon>
    </lineage>
</organism>
<dbReference type="InterPro" id="IPR050816">
    <property type="entry name" value="Flavin-dep_Halogenase_NPB"/>
</dbReference>
<name>A0A382BDC1_9ZZZZ</name>
<dbReference type="AlphaFoldDB" id="A0A382BDC1"/>
<evidence type="ECO:0008006" key="2">
    <source>
        <dbReference type="Google" id="ProtNLM"/>
    </source>
</evidence>
<dbReference type="Pfam" id="PF04820">
    <property type="entry name" value="Trp_halogenase"/>
    <property type="match status" value="1"/>
</dbReference>
<dbReference type="SUPFAM" id="SSF51905">
    <property type="entry name" value="FAD/NAD(P)-binding domain"/>
    <property type="match status" value="1"/>
</dbReference>